<dbReference type="Proteomes" id="UP000050535">
    <property type="component" value="Unassembled WGS sequence"/>
</dbReference>
<evidence type="ECO:0000259" key="2">
    <source>
        <dbReference type="PROSITE" id="PS50110"/>
    </source>
</evidence>
<dbReference type="InterPro" id="IPR011006">
    <property type="entry name" value="CheY-like_superfamily"/>
</dbReference>
<comment type="caution">
    <text evidence="1">Lacks conserved residue(s) required for the propagation of feature annotation.</text>
</comment>
<gene>
    <name evidence="3" type="ORF">SY89_01832</name>
</gene>
<proteinExistence type="predicted"/>
<organism evidence="3 4">
    <name type="scientific">Halolamina pelagica</name>
    <dbReference type="NCBI Taxonomy" id="699431"/>
    <lineage>
        <taxon>Archaea</taxon>
        <taxon>Methanobacteriati</taxon>
        <taxon>Methanobacteriota</taxon>
        <taxon>Stenosarchaea group</taxon>
        <taxon>Halobacteria</taxon>
        <taxon>Halobacteriales</taxon>
        <taxon>Haloferacaceae</taxon>
    </lineage>
</organism>
<reference evidence="4" key="1">
    <citation type="submission" date="2013-11" db="EMBL/GenBank/DDBJ databases">
        <authorList>
            <person name="Hoang H.T."/>
            <person name="Killian M.L."/>
            <person name="Madson D.M."/>
            <person name="Arruda P.H.E."/>
            <person name="Sun D."/>
            <person name="Schwartz K.J."/>
            <person name="Yoon K."/>
        </authorList>
    </citation>
    <scope>NUCLEOTIDE SEQUENCE [LARGE SCALE GENOMIC DNA]</scope>
    <source>
        <strain evidence="4">CDK2</strain>
    </source>
</reference>
<dbReference type="Gene3D" id="3.40.50.2300">
    <property type="match status" value="1"/>
</dbReference>
<dbReference type="AlphaFoldDB" id="A0A0P7HC58"/>
<dbReference type="PROSITE" id="PS50110">
    <property type="entry name" value="RESPONSE_REGULATORY"/>
    <property type="match status" value="1"/>
</dbReference>
<dbReference type="RefSeq" id="WP_054583827.1">
    <property type="nucleotide sequence ID" value="NZ_LGUC01000001.1"/>
</dbReference>
<feature type="domain" description="Response regulatory" evidence="2">
    <location>
        <begin position="9"/>
        <end position="85"/>
    </location>
</feature>
<evidence type="ECO:0000256" key="1">
    <source>
        <dbReference type="PROSITE-ProRule" id="PRU00169"/>
    </source>
</evidence>
<name>A0A0P7HC58_9EURY</name>
<dbReference type="SUPFAM" id="SSF52172">
    <property type="entry name" value="CheY-like"/>
    <property type="match status" value="1"/>
</dbReference>
<comment type="caution">
    <text evidence="3">The sequence shown here is derived from an EMBL/GenBank/DDBJ whole genome shotgun (WGS) entry which is preliminary data.</text>
</comment>
<dbReference type="InterPro" id="IPR001789">
    <property type="entry name" value="Sig_transdc_resp-reg_receiver"/>
</dbReference>
<dbReference type="EMBL" id="LGUC01000001">
    <property type="protein sequence ID" value="KPN31090.1"/>
    <property type="molecule type" value="Genomic_DNA"/>
</dbReference>
<dbReference type="OrthoDB" id="109251at2157"/>
<protein>
    <recommendedName>
        <fullName evidence="2">Response regulatory domain-containing protein</fullName>
    </recommendedName>
</protein>
<evidence type="ECO:0000313" key="3">
    <source>
        <dbReference type="EMBL" id="KPN31090.1"/>
    </source>
</evidence>
<accession>A0A0P7HC58</accession>
<evidence type="ECO:0000313" key="4">
    <source>
        <dbReference type="Proteomes" id="UP000050535"/>
    </source>
</evidence>
<keyword evidence="4" id="KW-1185">Reference proteome</keyword>
<dbReference type="GO" id="GO:0000160">
    <property type="term" value="P:phosphorelay signal transduction system"/>
    <property type="evidence" value="ECO:0007669"/>
    <property type="project" value="InterPro"/>
</dbReference>
<sequence>MQTHPDTVRVLHVDPDSSFVDAAAGRLEREDDRLDVTTATDADEALALLASDAYDCVIELREGDDAREVRVKGLPGASRSWRAFD</sequence>